<dbReference type="GO" id="GO:0051996">
    <property type="term" value="F:squalene synthase [NAD(P)H] activity"/>
    <property type="evidence" value="ECO:0007669"/>
    <property type="project" value="InterPro"/>
</dbReference>
<dbReference type="PROSITE" id="PS01044">
    <property type="entry name" value="SQUALEN_PHYTOEN_SYN_1"/>
    <property type="match status" value="1"/>
</dbReference>
<keyword evidence="5" id="KW-0808">Transferase</keyword>
<reference evidence="8 9" key="1">
    <citation type="journal article" date="2018" name="Sci. Data">
        <title>The draft genome sequence of cork oak.</title>
        <authorList>
            <person name="Ramos A.M."/>
            <person name="Usie A."/>
            <person name="Barbosa P."/>
            <person name="Barros P.M."/>
            <person name="Capote T."/>
            <person name="Chaves I."/>
            <person name="Simoes F."/>
            <person name="Abreu I."/>
            <person name="Carrasquinho I."/>
            <person name="Faro C."/>
            <person name="Guimaraes J.B."/>
            <person name="Mendonca D."/>
            <person name="Nobrega F."/>
            <person name="Rodrigues L."/>
            <person name="Saibo N.J.M."/>
            <person name="Varela M.C."/>
            <person name="Egas C."/>
            <person name="Matos J."/>
            <person name="Miguel C.M."/>
            <person name="Oliveira M.M."/>
            <person name="Ricardo C.P."/>
            <person name="Goncalves S."/>
        </authorList>
    </citation>
    <scope>NUCLEOTIDE SEQUENCE [LARGE SCALE GENOMIC DNA]</scope>
    <source>
        <strain evidence="9">cv. HL8</strain>
    </source>
</reference>
<dbReference type="InterPro" id="IPR008949">
    <property type="entry name" value="Isoprenoid_synthase_dom_sf"/>
</dbReference>
<evidence type="ECO:0000256" key="5">
    <source>
        <dbReference type="ARBA" id="ARBA00022679"/>
    </source>
</evidence>
<dbReference type="AlphaFoldDB" id="A0AAW0LGH9"/>
<evidence type="ECO:0000256" key="4">
    <source>
        <dbReference type="ARBA" id="ARBA00012396"/>
    </source>
</evidence>
<comment type="similarity">
    <text evidence="3">Belongs to the phytoene/squalene synthase family.</text>
</comment>
<dbReference type="Proteomes" id="UP000237347">
    <property type="component" value="Unassembled WGS sequence"/>
</dbReference>
<proteinExistence type="inferred from homology"/>
<dbReference type="InterPro" id="IPR033904">
    <property type="entry name" value="Trans_IPPS_HH"/>
</dbReference>
<dbReference type="GO" id="GO:0009536">
    <property type="term" value="C:plastid"/>
    <property type="evidence" value="ECO:0007669"/>
    <property type="project" value="UniProtKB-ARBA"/>
</dbReference>
<dbReference type="EMBL" id="PKMF04000106">
    <property type="protein sequence ID" value="KAK7849998.1"/>
    <property type="molecule type" value="Genomic_DNA"/>
</dbReference>
<dbReference type="GO" id="GO:0046905">
    <property type="term" value="F:15-cis-phytoene synthase activity"/>
    <property type="evidence" value="ECO:0007669"/>
    <property type="project" value="UniProtKB-EC"/>
</dbReference>
<name>A0AAW0LGH9_QUESU</name>
<dbReference type="InterPro" id="IPR002060">
    <property type="entry name" value="Squ/phyt_synthse"/>
</dbReference>
<gene>
    <name evidence="8" type="primary">PSY1_1</name>
    <name evidence="8" type="ORF">CFP56_001765</name>
</gene>
<dbReference type="FunFam" id="1.10.600.10:FF:000004">
    <property type="entry name" value="Phytoene synthase chloroplastic"/>
    <property type="match status" value="1"/>
</dbReference>
<dbReference type="GO" id="GO:0016117">
    <property type="term" value="P:carotenoid biosynthetic process"/>
    <property type="evidence" value="ECO:0007669"/>
    <property type="project" value="UniProtKB-KW"/>
</dbReference>
<protein>
    <recommendedName>
        <fullName evidence="4">15-cis-phytoene synthase</fullName>
        <ecNumber evidence="4">2.5.1.32</ecNumber>
    </recommendedName>
</protein>
<dbReference type="PROSITE" id="PS01045">
    <property type="entry name" value="SQUALEN_PHYTOEN_SYN_2"/>
    <property type="match status" value="1"/>
</dbReference>
<dbReference type="CDD" id="cd00683">
    <property type="entry name" value="Trans_IPPS_HH"/>
    <property type="match status" value="1"/>
</dbReference>
<dbReference type="PANTHER" id="PTHR31480">
    <property type="entry name" value="BIFUNCTIONAL LYCOPENE CYCLASE/PHYTOENE SYNTHASE"/>
    <property type="match status" value="1"/>
</dbReference>
<comment type="caution">
    <text evidence="8">The sequence shown here is derived from an EMBL/GenBank/DDBJ whole genome shotgun (WGS) entry which is preliminary data.</text>
</comment>
<evidence type="ECO:0000256" key="2">
    <source>
        <dbReference type="ARBA" id="ARBA00005172"/>
    </source>
</evidence>
<sequence length="440" mass="50245">MFSPAAKPCISVSNGKFPSRKSTVTRAEQKSTSIFPALAMNGIPFADLQVQEIIERQSKNLAREGPREEPQFHPKFLAEAYERCRDICAEYAKTFYPGTLLMTKERQKATWAIYAKPCISVSNGKFPSRKSTVTRAEEIIERQSKNLAREGPREKPQFHPKFLAEAYERCRDICAEYAKTFYQKATWAIYVWCRRTDELVNGPNAGHMSSAVLNGWEDRLQDIFNGRPYDMPDAALTDTVFKFPLDIKSFRDMIEGRMDTGKCRYKNFQQLYLYCYSVAGTVGLMSVPVMGIAPESPVSTQTIDNAALYLGIGNQLTDILRDVGEDASRGRVYLPQDELAQFGLCDEDVFTGKVTDRWREFMKEQITRARLYFNLAEVRASQLDKASRWPVWTSLLLYRKILDAIEDNDYDNLTKLTSLCWEDYETSHVASSLHQISIGT</sequence>
<dbReference type="EC" id="2.5.1.32" evidence="4"/>
<comment type="pathway">
    <text evidence="2">Carotenoid biosynthesis; phytoene biosynthesis; all-trans-phytoene from geranylgeranyl diphosphate: step 1/1.</text>
</comment>
<keyword evidence="7" id="KW-0414">Isoprene biosynthesis</keyword>
<comment type="catalytic activity">
    <reaction evidence="1">
        <text>2 (2E,6E,10E)-geranylgeranyl diphosphate = 15-cis-phytoene + 2 diphosphate</text>
        <dbReference type="Rhea" id="RHEA:34475"/>
        <dbReference type="ChEBI" id="CHEBI:27787"/>
        <dbReference type="ChEBI" id="CHEBI:33019"/>
        <dbReference type="ChEBI" id="CHEBI:58756"/>
        <dbReference type="EC" id="2.5.1.32"/>
    </reaction>
</comment>
<evidence type="ECO:0000313" key="8">
    <source>
        <dbReference type="EMBL" id="KAK7849998.1"/>
    </source>
</evidence>
<dbReference type="Gene3D" id="1.10.600.10">
    <property type="entry name" value="Farnesyl Diphosphate Synthase"/>
    <property type="match status" value="2"/>
</dbReference>
<keyword evidence="6" id="KW-0125">Carotenoid biosynthesis</keyword>
<evidence type="ECO:0000256" key="3">
    <source>
        <dbReference type="ARBA" id="ARBA00006251"/>
    </source>
</evidence>
<evidence type="ECO:0000256" key="7">
    <source>
        <dbReference type="ARBA" id="ARBA00023229"/>
    </source>
</evidence>
<evidence type="ECO:0000256" key="1">
    <source>
        <dbReference type="ARBA" id="ARBA00001805"/>
    </source>
</evidence>
<keyword evidence="9" id="KW-1185">Reference proteome</keyword>
<accession>A0AAW0LGH9</accession>
<dbReference type="Pfam" id="PF00494">
    <property type="entry name" value="SQS_PSY"/>
    <property type="match status" value="1"/>
</dbReference>
<dbReference type="SUPFAM" id="SSF48576">
    <property type="entry name" value="Terpenoid synthases"/>
    <property type="match status" value="1"/>
</dbReference>
<evidence type="ECO:0000256" key="6">
    <source>
        <dbReference type="ARBA" id="ARBA00022746"/>
    </source>
</evidence>
<evidence type="ECO:0000313" key="9">
    <source>
        <dbReference type="Proteomes" id="UP000237347"/>
    </source>
</evidence>
<organism evidence="8 9">
    <name type="scientific">Quercus suber</name>
    <name type="common">Cork oak</name>
    <dbReference type="NCBI Taxonomy" id="58331"/>
    <lineage>
        <taxon>Eukaryota</taxon>
        <taxon>Viridiplantae</taxon>
        <taxon>Streptophyta</taxon>
        <taxon>Embryophyta</taxon>
        <taxon>Tracheophyta</taxon>
        <taxon>Spermatophyta</taxon>
        <taxon>Magnoliopsida</taxon>
        <taxon>eudicotyledons</taxon>
        <taxon>Gunneridae</taxon>
        <taxon>Pentapetalae</taxon>
        <taxon>rosids</taxon>
        <taxon>fabids</taxon>
        <taxon>Fagales</taxon>
        <taxon>Fagaceae</taxon>
        <taxon>Quercus</taxon>
    </lineage>
</organism>
<dbReference type="InterPro" id="IPR019845">
    <property type="entry name" value="Squalene/phytoene_synthase_CS"/>
</dbReference>